<dbReference type="RefSeq" id="WP_355722742.1">
    <property type="nucleotide sequence ID" value="NZ_JBEXNP010000013.1"/>
</dbReference>
<dbReference type="Proteomes" id="UP001601976">
    <property type="component" value="Unassembled WGS sequence"/>
</dbReference>
<protein>
    <submittedName>
        <fullName evidence="1">Uncharacterized protein</fullName>
    </submittedName>
</protein>
<name>A0ABW6RNE9_9ACTN</name>
<comment type="caution">
    <text evidence="1">The sequence shown here is derived from an EMBL/GenBank/DDBJ whole genome shotgun (WGS) entry which is preliminary data.</text>
</comment>
<accession>A0ABW6RNE9</accession>
<evidence type="ECO:0000313" key="2">
    <source>
        <dbReference type="Proteomes" id="UP001601976"/>
    </source>
</evidence>
<gene>
    <name evidence="1" type="ORF">ACFYWW_31020</name>
</gene>
<proteinExistence type="predicted"/>
<dbReference type="EMBL" id="JBIAPK010000012">
    <property type="protein sequence ID" value="MFF3343093.1"/>
    <property type="molecule type" value="Genomic_DNA"/>
</dbReference>
<reference evidence="1 2" key="1">
    <citation type="submission" date="2024-10" db="EMBL/GenBank/DDBJ databases">
        <title>The Natural Products Discovery Center: Release of the First 8490 Sequenced Strains for Exploring Actinobacteria Biosynthetic Diversity.</title>
        <authorList>
            <person name="Kalkreuter E."/>
            <person name="Kautsar S.A."/>
            <person name="Yang D."/>
            <person name="Bader C.D."/>
            <person name="Teijaro C.N."/>
            <person name="Fluegel L."/>
            <person name="Davis C.M."/>
            <person name="Simpson J.R."/>
            <person name="Lauterbach L."/>
            <person name="Steele A.D."/>
            <person name="Gui C."/>
            <person name="Meng S."/>
            <person name="Li G."/>
            <person name="Viehrig K."/>
            <person name="Ye F."/>
            <person name="Su P."/>
            <person name="Kiefer A.F."/>
            <person name="Nichols A."/>
            <person name="Cepeda A.J."/>
            <person name="Yan W."/>
            <person name="Fan B."/>
            <person name="Jiang Y."/>
            <person name="Adhikari A."/>
            <person name="Zheng C.-J."/>
            <person name="Schuster L."/>
            <person name="Cowan T.M."/>
            <person name="Smanski M.J."/>
            <person name="Chevrette M.G."/>
            <person name="De Carvalho L.P.S."/>
            <person name="Shen B."/>
        </authorList>
    </citation>
    <scope>NUCLEOTIDE SEQUENCE [LARGE SCALE GENOMIC DNA]</scope>
    <source>
        <strain evidence="1 2">NPDC003029</strain>
    </source>
</reference>
<sequence>MTTPRNTPQEEVPLVGVRTYADIDRALKDHAERGGSPEFSAGVAAAYEWAMCRTDRSPVTGTDNARDIPGLPLLTAEVDAAVVQLEDPTIQTAARDYIRGAHDVLAWICGYSDQPA</sequence>
<evidence type="ECO:0000313" key="1">
    <source>
        <dbReference type="EMBL" id="MFF3343093.1"/>
    </source>
</evidence>
<keyword evidence="2" id="KW-1185">Reference proteome</keyword>
<organism evidence="1 2">
    <name type="scientific">Streptomyces flavidovirens</name>
    <dbReference type="NCBI Taxonomy" id="67298"/>
    <lineage>
        <taxon>Bacteria</taxon>
        <taxon>Bacillati</taxon>
        <taxon>Actinomycetota</taxon>
        <taxon>Actinomycetes</taxon>
        <taxon>Kitasatosporales</taxon>
        <taxon>Streptomycetaceae</taxon>
        <taxon>Streptomyces</taxon>
    </lineage>
</organism>